<accession>A0ABP8NBP5</accession>
<evidence type="ECO:0000259" key="2">
    <source>
        <dbReference type="Pfam" id="PF22124"/>
    </source>
</evidence>
<dbReference type="Gene3D" id="1.50.10.10">
    <property type="match status" value="1"/>
</dbReference>
<name>A0ABP8NBP5_9BACT</name>
<reference evidence="4" key="1">
    <citation type="journal article" date="2019" name="Int. J. Syst. Evol. Microbiol.">
        <title>The Global Catalogue of Microorganisms (GCM) 10K type strain sequencing project: providing services to taxonomists for standard genome sequencing and annotation.</title>
        <authorList>
            <consortium name="The Broad Institute Genomics Platform"/>
            <consortium name="The Broad Institute Genome Sequencing Center for Infectious Disease"/>
            <person name="Wu L."/>
            <person name="Ma J."/>
        </authorList>
    </citation>
    <scope>NUCLEOTIDE SEQUENCE [LARGE SCALE GENOMIC DNA]</scope>
    <source>
        <strain evidence="4">JCM 17759</strain>
    </source>
</reference>
<feature type="domain" description="Glycosyl hydrolase family 95 catalytic" evidence="2">
    <location>
        <begin position="302"/>
        <end position="617"/>
    </location>
</feature>
<protein>
    <recommendedName>
        <fullName evidence="2">Glycosyl hydrolase family 95 catalytic domain-containing protein</fullName>
    </recommendedName>
</protein>
<keyword evidence="1" id="KW-0732">Signal</keyword>
<sequence>MLLKTRYSCWVVIQTILCVFAAVNVNGVFAADTVTDAVDWPAMLAHYDLRWNRLPQTWKEAPFLGNGEQGTMMYQIDAKTLRWDVGNSAAHDHRPFEQDDFTEKNAPVLNRGRHFIGHLRVIFPEALVASDSRLKLWDAEAVGTIHSANGVARWTTMVHATEPVMRLELSTEGGLDGARFSYVPEQATNPRAIRAKTPREPANPPPVINKFADGVQVAVHNLQAGGQTAVAWLTVKSGHQQTLWLSVKHSYPESDASAQAVSSVRTAAAANSTEWTTRHRDWWHRYYRQSFVATGDRFWDAFYWIQQYKLASATRDKGWIIDNQGPWLQPTAWNAIWWNLNAQLSHSGFATANRREMGSALSHRLYLCRDNLTKNVAAAYQSDSYALGRNTSGWDLLGHAGQPGTGRPPMDASIGRECGNLLWALHNVDLEYRYWQDTSLRDRVLYPLLVRAINYYRHFLTEEADGYLHLPETYSPEYRRAADCTYDLDLLRWGNARLLSLAVEMGKTETGEPLIATWREIQAKLVPTHVNETGRMIGRDVALTGRHRHFSHLLAIYPLCTLTPETAADRELIETSLNHWHSFGGAMAGYSLTGGACLSAILGDGDRALDFLNGLKSFLHTNTFYSEAGGLPVIETPLHGATTIQEMVLQSWGGRLRVFPAVPQKWSDVQFHKLRCEGAYLVSARREQGTTKWTHVSAEVGGSVEVQPQLVDAQWTGSEGVQVKVLEPGVYQVDLPKAGYVLFWPQGQQQPEAIVTSVPRHGMEHRFGLVDTNGTRDSKEE</sequence>
<dbReference type="PANTHER" id="PTHR31084">
    <property type="entry name" value="ALPHA-L-FUCOSIDASE 2"/>
    <property type="match status" value="1"/>
</dbReference>
<proteinExistence type="predicted"/>
<evidence type="ECO:0000313" key="4">
    <source>
        <dbReference type="Proteomes" id="UP001500840"/>
    </source>
</evidence>
<dbReference type="PANTHER" id="PTHR31084:SF0">
    <property type="entry name" value="ALPHA-L-FUCOSIDASE 2"/>
    <property type="match status" value="1"/>
</dbReference>
<dbReference type="EMBL" id="BAABGA010000064">
    <property type="protein sequence ID" value="GAA4462618.1"/>
    <property type="molecule type" value="Genomic_DNA"/>
</dbReference>
<dbReference type="InterPro" id="IPR054363">
    <property type="entry name" value="GH95_cat"/>
</dbReference>
<dbReference type="SUPFAM" id="SSF48208">
    <property type="entry name" value="Six-hairpin glycosidases"/>
    <property type="match status" value="1"/>
</dbReference>
<dbReference type="RefSeq" id="WP_345325985.1">
    <property type="nucleotide sequence ID" value="NZ_BAABGA010000064.1"/>
</dbReference>
<evidence type="ECO:0000256" key="1">
    <source>
        <dbReference type="SAM" id="SignalP"/>
    </source>
</evidence>
<dbReference type="InterPro" id="IPR012341">
    <property type="entry name" value="6hp_glycosidase-like_sf"/>
</dbReference>
<keyword evidence="4" id="KW-1185">Reference proteome</keyword>
<organism evidence="3 4">
    <name type="scientific">Novipirellula rosea</name>
    <dbReference type="NCBI Taxonomy" id="1031540"/>
    <lineage>
        <taxon>Bacteria</taxon>
        <taxon>Pseudomonadati</taxon>
        <taxon>Planctomycetota</taxon>
        <taxon>Planctomycetia</taxon>
        <taxon>Pirellulales</taxon>
        <taxon>Pirellulaceae</taxon>
        <taxon>Novipirellula</taxon>
    </lineage>
</organism>
<gene>
    <name evidence="3" type="ORF">GCM10023156_46640</name>
</gene>
<evidence type="ECO:0000313" key="3">
    <source>
        <dbReference type="EMBL" id="GAA4462618.1"/>
    </source>
</evidence>
<dbReference type="Proteomes" id="UP001500840">
    <property type="component" value="Unassembled WGS sequence"/>
</dbReference>
<feature type="chain" id="PRO_5045903292" description="Glycosyl hydrolase family 95 catalytic domain-containing protein" evidence="1">
    <location>
        <begin position="31"/>
        <end position="781"/>
    </location>
</feature>
<dbReference type="Pfam" id="PF22124">
    <property type="entry name" value="Glyco_hydro_95_cat"/>
    <property type="match status" value="1"/>
</dbReference>
<comment type="caution">
    <text evidence="3">The sequence shown here is derived from an EMBL/GenBank/DDBJ whole genome shotgun (WGS) entry which is preliminary data.</text>
</comment>
<feature type="signal peptide" evidence="1">
    <location>
        <begin position="1"/>
        <end position="30"/>
    </location>
</feature>
<dbReference type="InterPro" id="IPR008928">
    <property type="entry name" value="6-hairpin_glycosidase_sf"/>
</dbReference>